<dbReference type="AlphaFoldDB" id="A0A4U5WKW1"/>
<dbReference type="EMBL" id="SZNQ01000001">
    <property type="protein sequence ID" value="TKT02775.1"/>
    <property type="molecule type" value="Genomic_DNA"/>
</dbReference>
<protein>
    <submittedName>
        <fullName evidence="1">Uncharacterized protein</fullName>
    </submittedName>
</protein>
<proteinExistence type="predicted"/>
<reference evidence="1 2" key="1">
    <citation type="submission" date="2019-04" db="EMBL/GenBank/DDBJ databases">
        <title>Streptomyces lasaliensis sp. nov., an Actinomycete isolated from soil which produces the polyether antibiotic lasalocid.</title>
        <authorList>
            <person name="Erwin G."/>
            <person name="Haber C."/>
        </authorList>
    </citation>
    <scope>NUCLEOTIDE SEQUENCE [LARGE SCALE GENOMIC DNA]</scope>
    <source>
        <strain evidence="1 2">X-537</strain>
    </source>
</reference>
<organism evidence="1 2">
    <name type="scientific">Streptomyces lasalocidi</name>
    <name type="common">Streptomyces lasaliensis</name>
    <dbReference type="NCBI Taxonomy" id="324833"/>
    <lineage>
        <taxon>Bacteria</taxon>
        <taxon>Bacillati</taxon>
        <taxon>Actinomycetota</taxon>
        <taxon>Actinomycetes</taxon>
        <taxon>Kitasatosporales</taxon>
        <taxon>Streptomycetaceae</taxon>
        <taxon>Streptomyces</taxon>
    </lineage>
</organism>
<dbReference type="Proteomes" id="UP000305929">
    <property type="component" value="Unassembled WGS sequence"/>
</dbReference>
<keyword evidence="2" id="KW-1185">Reference proteome</keyword>
<dbReference type="OrthoDB" id="4216060at2"/>
<accession>A0A4U5WKW1</accession>
<sequence length="272" mass="29747">MAFQFDGYLLSIKPARHALTLIPGWGVHRLTLFFEAAGTGDIPEGQAHQLSGELWVNDMGSSGWLGPLAQRWPMEAHPEGRNISFDVVLTDAQILGLEKARKGRELELRVDLTAVQLGAIAGWPARTDQLTVRISHEEWAKTLVQLDAGAFVDVLVPITEVENRATAARRLREAKSLIGAGRFEEAVGKARLALDAVREACDTVNVVRNLPPAQQRSQEQRWGMLIQSAYQLFSGAQHDDSGTTEHFTWSRADAVAAVATAAGLLARLEDLP</sequence>
<dbReference type="RefSeq" id="WP_137308685.1">
    <property type="nucleotide sequence ID" value="NZ_SZNQ01000001.1"/>
</dbReference>
<comment type="caution">
    <text evidence="1">The sequence shown here is derived from an EMBL/GenBank/DDBJ whole genome shotgun (WGS) entry which is preliminary data.</text>
</comment>
<evidence type="ECO:0000313" key="1">
    <source>
        <dbReference type="EMBL" id="TKT02775.1"/>
    </source>
</evidence>
<gene>
    <name evidence="1" type="ORF">E4U91_23600</name>
</gene>
<name>A0A4U5WKW1_STRLS</name>
<evidence type="ECO:0000313" key="2">
    <source>
        <dbReference type="Proteomes" id="UP000305929"/>
    </source>
</evidence>